<reference evidence="7" key="1">
    <citation type="journal article" date="2019" name="Int. J. Syst. Evol. Microbiol.">
        <title>The Global Catalogue of Microorganisms (GCM) 10K type strain sequencing project: providing services to taxonomists for standard genome sequencing and annotation.</title>
        <authorList>
            <consortium name="The Broad Institute Genomics Platform"/>
            <consortium name="The Broad Institute Genome Sequencing Center for Infectious Disease"/>
            <person name="Wu L."/>
            <person name="Ma J."/>
        </authorList>
    </citation>
    <scope>NUCLEOTIDE SEQUENCE [LARGE SCALE GENOMIC DNA]</scope>
    <source>
        <strain evidence="7">JCM 19129</strain>
    </source>
</reference>
<dbReference type="EMBL" id="BAABLW010000007">
    <property type="protein sequence ID" value="GAA4919626.1"/>
    <property type="molecule type" value="Genomic_DNA"/>
</dbReference>
<keyword evidence="1 6" id="KW-0238">DNA-binding</keyword>
<dbReference type="PROSITE" id="PS50110">
    <property type="entry name" value="RESPONSE_REGULATORY"/>
    <property type="match status" value="1"/>
</dbReference>
<feature type="modified residue" description="4-aspartylphosphate" evidence="2">
    <location>
        <position position="63"/>
    </location>
</feature>
<dbReference type="Pfam" id="PF00072">
    <property type="entry name" value="Response_reg"/>
    <property type="match status" value="1"/>
</dbReference>
<feature type="compositionally biased region" description="Gly residues" evidence="3">
    <location>
        <begin position="168"/>
        <end position="178"/>
    </location>
</feature>
<dbReference type="Gene3D" id="2.20.25.10">
    <property type="match status" value="1"/>
</dbReference>
<evidence type="ECO:0000313" key="7">
    <source>
        <dbReference type="Proteomes" id="UP001500368"/>
    </source>
</evidence>
<dbReference type="SUPFAM" id="SSF52172">
    <property type="entry name" value="CheY-like"/>
    <property type="match status" value="1"/>
</dbReference>
<dbReference type="InterPro" id="IPR011006">
    <property type="entry name" value="CheY-like_superfamily"/>
</dbReference>
<dbReference type="Proteomes" id="UP001500368">
    <property type="component" value="Unassembled WGS sequence"/>
</dbReference>
<accession>A0ABP9FX83</accession>
<dbReference type="SMART" id="SM00850">
    <property type="entry name" value="LytTR"/>
    <property type="match status" value="1"/>
</dbReference>
<evidence type="ECO:0000313" key="6">
    <source>
        <dbReference type="EMBL" id="GAA4919626.1"/>
    </source>
</evidence>
<dbReference type="Pfam" id="PF04397">
    <property type="entry name" value="LytTR"/>
    <property type="match status" value="1"/>
</dbReference>
<sequence length="298" mass="32472">MQPRALIVDDEAPAREELRYLLEEAAGTEASGAGRVQVVGEATNGEEALLLLNSLNYDLVFLDIRMPGLTGLEVAQRLRENPRGPRVIFTTAYPDHAVEAFDLSAADYLVKPFDAERLRRAVERALNLGKEPGARDDGAAQPVTEGGATGAAAPQGQDIHSSAAANGTGKGQAHGHGAQGPSSSAVLDPLVRIPVQKDGRTVLVDGEAIVYAAAARGYSSLKLADDKLLVSFSLNELERRLQGYFFRVHRSYLVNLRYVRELVPDFRGTLVLVMNDRQRSRVEVSRRHARELRKRLGV</sequence>
<dbReference type="InterPro" id="IPR007492">
    <property type="entry name" value="LytTR_DNA-bd_dom"/>
</dbReference>
<dbReference type="PANTHER" id="PTHR48111:SF69">
    <property type="entry name" value="RESPONSE REGULATOR RECEIVER"/>
    <property type="match status" value="1"/>
</dbReference>
<dbReference type="InterPro" id="IPR039420">
    <property type="entry name" value="WalR-like"/>
</dbReference>
<dbReference type="RefSeq" id="WP_345477394.1">
    <property type="nucleotide sequence ID" value="NZ_BAABLW010000007.1"/>
</dbReference>
<dbReference type="InterPro" id="IPR001789">
    <property type="entry name" value="Sig_transdc_resp-reg_receiver"/>
</dbReference>
<feature type="domain" description="HTH LytTR-type" evidence="5">
    <location>
        <begin position="193"/>
        <end position="298"/>
    </location>
</feature>
<name>A0ABP9FX83_9MICC</name>
<proteinExistence type="predicted"/>
<evidence type="ECO:0000256" key="3">
    <source>
        <dbReference type="SAM" id="MobiDB-lite"/>
    </source>
</evidence>
<dbReference type="CDD" id="cd17532">
    <property type="entry name" value="REC_LytTR_AlgR-like"/>
    <property type="match status" value="1"/>
</dbReference>
<protein>
    <submittedName>
        <fullName evidence="6">LytTR family transcriptional regulator DNA-binding domain-containing protein</fullName>
    </submittedName>
</protein>
<organism evidence="6 7">
    <name type="scientific">Nesterenkonia rhizosphaerae</name>
    <dbReference type="NCBI Taxonomy" id="1348272"/>
    <lineage>
        <taxon>Bacteria</taxon>
        <taxon>Bacillati</taxon>
        <taxon>Actinomycetota</taxon>
        <taxon>Actinomycetes</taxon>
        <taxon>Micrococcales</taxon>
        <taxon>Micrococcaceae</taxon>
        <taxon>Nesterenkonia</taxon>
    </lineage>
</organism>
<dbReference type="GO" id="GO:0003677">
    <property type="term" value="F:DNA binding"/>
    <property type="evidence" value="ECO:0007669"/>
    <property type="project" value="UniProtKB-KW"/>
</dbReference>
<evidence type="ECO:0000256" key="1">
    <source>
        <dbReference type="ARBA" id="ARBA00023125"/>
    </source>
</evidence>
<feature type="domain" description="Response regulatory" evidence="4">
    <location>
        <begin position="4"/>
        <end position="126"/>
    </location>
</feature>
<dbReference type="PROSITE" id="PS50930">
    <property type="entry name" value="HTH_LYTTR"/>
    <property type="match status" value="1"/>
</dbReference>
<dbReference type="SMART" id="SM00448">
    <property type="entry name" value="REC"/>
    <property type="match status" value="1"/>
</dbReference>
<gene>
    <name evidence="6" type="ORF">GCM10025790_14500</name>
</gene>
<dbReference type="Gene3D" id="3.40.50.2300">
    <property type="match status" value="1"/>
</dbReference>
<dbReference type="Gene3D" id="2.40.50.40">
    <property type="match status" value="1"/>
</dbReference>
<comment type="caution">
    <text evidence="6">The sequence shown here is derived from an EMBL/GenBank/DDBJ whole genome shotgun (WGS) entry which is preliminary data.</text>
</comment>
<keyword evidence="2" id="KW-0597">Phosphoprotein</keyword>
<evidence type="ECO:0000259" key="5">
    <source>
        <dbReference type="PROSITE" id="PS50930"/>
    </source>
</evidence>
<feature type="region of interest" description="Disordered" evidence="3">
    <location>
        <begin position="129"/>
        <end position="185"/>
    </location>
</feature>
<keyword evidence="7" id="KW-1185">Reference proteome</keyword>
<dbReference type="PANTHER" id="PTHR48111">
    <property type="entry name" value="REGULATOR OF RPOS"/>
    <property type="match status" value="1"/>
</dbReference>
<evidence type="ECO:0000256" key="2">
    <source>
        <dbReference type="PROSITE-ProRule" id="PRU00169"/>
    </source>
</evidence>
<evidence type="ECO:0000259" key="4">
    <source>
        <dbReference type="PROSITE" id="PS50110"/>
    </source>
</evidence>